<reference evidence="1" key="1">
    <citation type="submission" date="2018-05" db="EMBL/GenBank/DDBJ databases">
        <authorList>
            <person name="Lanie J.A."/>
            <person name="Ng W.-L."/>
            <person name="Kazmierczak K.M."/>
            <person name="Andrzejewski T.M."/>
            <person name="Davidsen T.M."/>
            <person name="Wayne K.J."/>
            <person name="Tettelin H."/>
            <person name="Glass J.I."/>
            <person name="Rusch D."/>
            <person name="Podicherti R."/>
            <person name="Tsui H.-C.T."/>
            <person name="Winkler M.E."/>
        </authorList>
    </citation>
    <scope>NUCLEOTIDE SEQUENCE</scope>
</reference>
<name>A0A382LYT5_9ZZZZ</name>
<accession>A0A382LYT5</accession>
<dbReference type="AlphaFoldDB" id="A0A382LYT5"/>
<dbReference type="EMBL" id="UINC01090043">
    <property type="protein sequence ID" value="SVC41638.1"/>
    <property type="molecule type" value="Genomic_DNA"/>
</dbReference>
<protein>
    <submittedName>
        <fullName evidence="1">Uncharacterized protein</fullName>
    </submittedName>
</protein>
<organism evidence="1">
    <name type="scientific">marine metagenome</name>
    <dbReference type="NCBI Taxonomy" id="408172"/>
    <lineage>
        <taxon>unclassified sequences</taxon>
        <taxon>metagenomes</taxon>
        <taxon>ecological metagenomes</taxon>
    </lineage>
</organism>
<sequence length="57" mass="6746">MREEISKLSSEEIIPTVVNYLFDTPGIDLRKYCCKLERQPEGWLKIILEAREEYGNQ</sequence>
<evidence type="ECO:0000313" key="1">
    <source>
        <dbReference type="EMBL" id="SVC41638.1"/>
    </source>
</evidence>
<proteinExistence type="predicted"/>
<gene>
    <name evidence="1" type="ORF">METZ01_LOCUS294492</name>
</gene>